<dbReference type="AlphaFoldDB" id="A0A562SUJ1"/>
<feature type="transmembrane region" description="Helical" evidence="1">
    <location>
        <begin position="40"/>
        <end position="60"/>
    </location>
</feature>
<dbReference type="EMBL" id="VLLE01000002">
    <property type="protein sequence ID" value="TWI84997.1"/>
    <property type="molecule type" value="Genomic_DNA"/>
</dbReference>
<dbReference type="GO" id="GO:0006508">
    <property type="term" value="P:proteolysis"/>
    <property type="evidence" value="ECO:0007669"/>
    <property type="project" value="InterPro"/>
</dbReference>
<organism evidence="3 4">
    <name type="scientific">Lacibacter cauensis</name>
    <dbReference type="NCBI Taxonomy" id="510947"/>
    <lineage>
        <taxon>Bacteria</taxon>
        <taxon>Pseudomonadati</taxon>
        <taxon>Bacteroidota</taxon>
        <taxon>Chitinophagia</taxon>
        <taxon>Chitinophagales</taxon>
        <taxon>Chitinophagaceae</taxon>
        <taxon>Lacibacter</taxon>
    </lineage>
</organism>
<gene>
    <name evidence="3" type="ORF">IQ13_0151</name>
</gene>
<comment type="caution">
    <text evidence="3">The sequence shown here is derived from an EMBL/GenBank/DDBJ whole genome shotgun (WGS) entry which is preliminary data.</text>
</comment>
<dbReference type="GO" id="GO:0004197">
    <property type="term" value="F:cysteine-type endopeptidase activity"/>
    <property type="evidence" value="ECO:0007669"/>
    <property type="project" value="InterPro"/>
</dbReference>
<evidence type="ECO:0000256" key="1">
    <source>
        <dbReference type="SAM" id="Phobius"/>
    </source>
</evidence>
<accession>A0A562SUJ1</accession>
<evidence type="ECO:0000313" key="3">
    <source>
        <dbReference type="EMBL" id="TWI84997.1"/>
    </source>
</evidence>
<dbReference type="RefSeq" id="WP_144883527.1">
    <property type="nucleotide sequence ID" value="NZ_VLLE01000002.1"/>
</dbReference>
<evidence type="ECO:0000313" key="4">
    <source>
        <dbReference type="Proteomes" id="UP000316167"/>
    </source>
</evidence>
<sequence length="468" mass="52665">MKRQTPEDFYSYAETLNSKGIGYFAAERVALSKQTAMKKILLLCTFSLLCFTLAFGQSIYTFQFRLQDSVTRNAFLVLQADGSGFIRYKLADALIEQRIQEALTDPVSFDEEITSVLFEGTDSRLVTGSAPITNFDVQFSSSNDALTPAAITISGSKGKQPAGSISDITFIGNEQLSKEQVLNYFSASENFYINLFSNSTRALSPLEKNTRIHLIIVANTNDSTVGFAANKDMAAAEQLFTDLTDVIGIKPMNIIKIYGNGYSKASVLNEIKKFKPQRNDIVVFYYTGHGFRTKKKATHYPMLDLRSNAKQDYLKESLTVDTIFKLIKDKGARMNLVLSDCCNWDPEMPLPYVTADPQTRAGNPVWDPEKSRALFLNPKRTSIVGVAADKNQLAVSNKKYGSFFFMYFRDALQTEISKTNTNKPDFLGWLNIFESTKTQTFRKSRKTYCSKPNRPENICYQTPVFVIQ</sequence>
<keyword evidence="1" id="KW-1133">Transmembrane helix</keyword>
<keyword evidence="1" id="KW-0472">Membrane</keyword>
<dbReference type="InterPro" id="IPR011600">
    <property type="entry name" value="Pept_C14_caspase"/>
</dbReference>
<keyword evidence="4" id="KW-1185">Reference proteome</keyword>
<dbReference type="Gene3D" id="3.40.50.1460">
    <property type="match status" value="1"/>
</dbReference>
<keyword evidence="1" id="KW-0812">Transmembrane</keyword>
<dbReference type="SUPFAM" id="SSF52129">
    <property type="entry name" value="Caspase-like"/>
    <property type="match status" value="1"/>
</dbReference>
<feature type="domain" description="Peptidase C14 caspase" evidence="2">
    <location>
        <begin position="231"/>
        <end position="416"/>
    </location>
</feature>
<dbReference type="OrthoDB" id="976354at2"/>
<dbReference type="Proteomes" id="UP000316167">
    <property type="component" value="Unassembled WGS sequence"/>
</dbReference>
<evidence type="ECO:0000259" key="2">
    <source>
        <dbReference type="Pfam" id="PF00656"/>
    </source>
</evidence>
<name>A0A562SUJ1_9BACT</name>
<reference evidence="3 4" key="1">
    <citation type="journal article" date="2015" name="Stand. Genomic Sci.">
        <title>Genomic Encyclopedia of Bacterial and Archaeal Type Strains, Phase III: the genomes of soil and plant-associated and newly described type strains.</title>
        <authorList>
            <person name="Whitman W.B."/>
            <person name="Woyke T."/>
            <person name="Klenk H.P."/>
            <person name="Zhou Y."/>
            <person name="Lilburn T.G."/>
            <person name="Beck B.J."/>
            <person name="De Vos P."/>
            <person name="Vandamme P."/>
            <person name="Eisen J.A."/>
            <person name="Garrity G."/>
            <person name="Hugenholtz P."/>
            <person name="Kyrpides N.C."/>
        </authorList>
    </citation>
    <scope>NUCLEOTIDE SEQUENCE [LARGE SCALE GENOMIC DNA]</scope>
    <source>
        <strain evidence="3 4">CGMCC 1.7271</strain>
    </source>
</reference>
<protein>
    <submittedName>
        <fullName evidence="3">Caspase domain-containing protein</fullName>
    </submittedName>
</protein>
<proteinExistence type="predicted"/>
<dbReference type="InterPro" id="IPR029030">
    <property type="entry name" value="Caspase-like_dom_sf"/>
</dbReference>
<dbReference type="Pfam" id="PF00656">
    <property type="entry name" value="Peptidase_C14"/>
    <property type="match status" value="1"/>
</dbReference>